<evidence type="ECO:0000256" key="5">
    <source>
        <dbReference type="ARBA" id="ARBA00023136"/>
    </source>
</evidence>
<feature type="transmembrane region" description="Helical" evidence="7">
    <location>
        <begin position="202"/>
        <end position="223"/>
    </location>
</feature>
<dbReference type="Proteomes" id="UP000054516">
    <property type="component" value="Unassembled WGS sequence"/>
</dbReference>
<feature type="transmembrane region" description="Helical" evidence="7">
    <location>
        <begin position="62"/>
        <end position="81"/>
    </location>
</feature>
<feature type="transmembrane region" description="Helical" evidence="7">
    <location>
        <begin position="348"/>
        <end position="374"/>
    </location>
</feature>
<evidence type="ECO:0000256" key="7">
    <source>
        <dbReference type="SAM" id="Phobius"/>
    </source>
</evidence>
<evidence type="ECO:0000313" key="9">
    <source>
        <dbReference type="EMBL" id="GAP93117.1"/>
    </source>
</evidence>
<dbReference type="PANTHER" id="PTHR43341">
    <property type="entry name" value="AMINO ACID PERMEASE"/>
    <property type="match status" value="1"/>
</dbReference>
<feature type="compositionally biased region" description="Low complexity" evidence="6">
    <location>
        <begin position="1"/>
        <end position="17"/>
    </location>
</feature>
<dbReference type="Pfam" id="PF00324">
    <property type="entry name" value="AA_permease"/>
    <property type="match status" value="1"/>
</dbReference>
<feature type="region of interest" description="Disordered" evidence="6">
    <location>
        <begin position="1"/>
        <end position="21"/>
    </location>
</feature>
<evidence type="ECO:0000313" key="10">
    <source>
        <dbReference type="Proteomes" id="UP000054516"/>
    </source>
</evidence>
<dbReference type="PANTHER" id="PTHR43341:SF6">
    <property type="entry name" value="AMINO ACID TRANSPORTER (EUROFUNG)"/>
    <property type="match status" value="1"/>
</dbReference>
<evidence type="ECO:0000256" key="4">
    <source>
        <dbReference type="ARBA" id="ARBA00022989"/>
    </source>
</evidence>
<dbReference type="PIRSF" id="PIRSF006060">
    <property type="entry name" value="AA_transporter"/>
    <property type="match status" value="1"/>
</dbReference>
<comment type="subcellular location">
    <subcellularLocation>
        <location evidence="1">Membrane</location>
        <topology evidence="1">Multi-pass membrane protein</topology>
    </subcellularLocation>
</comment>
<evidence type="ECO:0000256" key="3">
    <source>
        <dbReference type="ARBA" id="ARBA00022692"/>
    </source>
</evidence>
<proteinExistence type="predicted"/>
<dbReference type="AlphaFoldDB" id="A0A1W2TWQ2"/>
<dbReference type="OMA" id="IFAVRIY"/>
<dbReference type="GO" id="GO:0015171">
    <property type="term" value="F:amino acid transmembrane transporter activity"/>
    <property type="evidence" value="ECO:0007669"/>
    <property type="project" value="TreeGrafter"/>
</dbReference>
<feature type="transmembrane region" description="Helical" evidence="7">
    <location>
        <begin position="290"/>
        <end position="311"/>
    </location>
</feature>
<evidence type="ECO:0000256" key="6">
    <source>
        <dbReference type="SAM" id="MobiDB-lite"/>
    </source>
</evidence>
<feature type="transmembrane region" description="Helical" evidence="7">
    <location>
        <begin position="140"/>
        <end position="162"/>
    </location>
</feature>
<feature type="transmembrane region" description="Helical" evidence="7">
    <location>
        <begin position="423"/>
        <end position="447"/>
    </location>
</feature>
<feature type="transmembrane region" description="Helical" evidence="7">
    <location>
        <begin position="493"/>
        <end position="515"/>
    </location>
</feature>
<evidence type="ECO:0000256" key="2">
    <source>
        <dbReference type="ARBA" id="ARBA00022448"/>
    </source>
</evidence>
<dbReference type="OrthoDB" id="10062876at2759"/>
<keyword evidence="2" id="KW-0813">Transport</keyword>
<dbReference type="FunFam" id="1.20.1740.10:FF:000001">
    <property type="entry name" value="Amino acid permease"/>
    <property type="match status" value="1"/>
</dbReference>
<dbReference type="InterPro" id="IPR050524">
    <property type="entry name" value="APC_YAT"/>
</dbReference>
<accession>A0A1W2TWQ2</accession>
<dbReference type="STRING" id="77044.A0A1W2TWQ2"/>
<keyword evidence="10" id="KW-1185">Reference proteome</keyword>
<dbReference type="GO" id="GO:0016020">
    <property type="term" value="C:membrane"/>
    <property type="evidence" value="ECO:0007669"/>
    <property type="project" value="UniProtKB-SubCell"/>
</dbReference>
<reference evidence="9" key="1">
    <citation type="submission" date="2016-03" db="EMBL/GenBank/DDBJ databases">
        <title>Draft genome sequence of Rosellinia necatrix.</title>
        <authorList>
            <person name="Kanematsu S."/>
        </authorList>
    </citation>
    <scope>NUCLEOTIDE SEQUENCE [LARGE SCALE GENOMIC DNA]</scope>
    <source>
        <strain evidence="9">W97</strain>
    </source>
</reference>
<feature type="transmembrane region" description="Helical" evidence="7">
    <location>
        <begin position="168"/>
        <end position="190"/>
    </location>
</feature>
<feature type="transmembrane region" description="Helical" evidence="7">
    <location>
        <begin position="87"/>
        <end position="107"/>
    </location>
</feature>
<feature type="domain" description="Amino acid permease/ SLC12A" evidence="8">
    <location>
        <begin position="60"/>
        <end position="522"/>
    </location>
</feature>
<keyword evidence="4 7" id="KW-1133">Transmembrane helix</keyword>
<keyword evidence="5 7" id="KW-0472">Membrane</keyword>
<name>A0A1W2TWQ2_ROSNE</name>
<feature type="transmembrane region" description="Helical" evidence="7">
    <location>
        <begin position="394"/>
        <end position="411"/>
    </location>
</feature>
<organism evidence="9">
    <name type="scientific">Rosellinia necatrix</name>
    <name type="common">White root-rot fungus</name>
    <dbReference type="NCBI Taxonomy" id="77044"/>
    <lineage>
        <taxon>Eukaryota</taxon>
        <taxon>Fungi</taxon>
        <taxon>Dikarya</taxon>
        <taxon>Ascomycota</taxon>
        <taxon>Pezizomycotina</taxon>
        <taxon>Sordariomycetes</taxon>
        <taxon>Xylariomycetidae</taxon>
        <taxon>Xylariales</taxon>
        <taxon>Xylariaceae</taxon>
        <taxon>Rosellinia</taxon>
    </lineage>
</organism>
<feature type="transmembrane region" description="Helical" evidence="7">
    <location>
        <begin position="243"/>
        <end position="269"/>
    </location>
</feature>
<sequence>MPASHNSARSSSDSPRVSGDKVEGAYHEENLSRVISTEGVGTVTVDNSNGLHRGLTNRKLQLVAIGSSIGTALFLAIGGTLNKSGPGNLFIGFILYNIVLCLANNCMAEMTVYMPVGGSFVRLAGHWVDDALGFCAGWNFFLYQALTIPFEITALSLILSFYSENIPAAAITAAAIVGYVLLNIFAVRIYGEAEFWLASGKVLLLTILLLFTFVTAVGGNPAHDAYGFRYWYDPGAFPEYRSTGALGGFEAFIAALFFAAFTCVGPEYVGMAAAESQHPRTYVKTSFKIVYLRVLIFFCGGALAVGVLVPWNDPVLEAVYRQGTHSANAAASPYIIAMKNLNIPVLPYIITALLTTTIFSAGNNATFCASRTLYGLALEGRAPAILKKCTKSGIPIYAFGVTTLFALLGFLQLSNSSATVLSWLINLTTGAIIIDYIIVAITYICFYKACRVQNFDRSKLPYQGWFQPYGAWIVLIFEFLIMFFSGYATLEPFVVSGFITTYFLPVLVPLLYVGWKVMHKTKWLKPEEVDLIWEAPLITAYEDSAEEPPVGFWADLRNSFLRKRKAHRAEA</sequence>
<dbReference type="Gene3D" id="1.20.1740.10">
    <property type="entry name" value="Amino acid/polyamine transporter I"/>
    <property type="match status" value="1"/>
</dbReference>
<dbReference type="EMBL" id="DF977552">
    <property type="protein sequence ID" value="GAP93117.1"/>
    <property type="molecule type" value="Genomic_DNA"/>
</dbReference>
<gene>
    <name evidence="9" type="ORF">SAMD00023353_10700040</name>
</gene>
<evidence type="ECO:0000259" key="8">
    <source>
        <dbReference type="Pfam" id="PF00324"/>
    </source>
</evidence>
<evidence type="ECO:0000256" key="1">
    <source>
        <dbReference type="ARBA" id="ARBA00004141"/>
    </source>
</evidence>
<keyword evidence="3 7" id="KW-0812">Transmembrane</keyword>
<feature type="transmembrane region" description="Helical" evidence="7">
    <location>
        <begin position="468"/>
        <end position="487"/>
    </location>
</feature>
<protein>
    <submittedName>
        <fullName evidence="9">Putative amino acid transporter</fullName>
    </submittedName>
</protein>
<dbReference type="InterPro" id="IPR004841">
    <property type="entry name" value="AA-permease/SLC12A_dom"/>
</dbReference>